<dbReference type="EMBL" id="JAHQCS010000154">
    <property type="protein sequence ID" value="MBU9713873.1"/>
    <property type="molecule type" value="Genomic_DNA"/>
</dbReference>
<name>A0ABS6JNI4_9BACI</name>
<feature type="signal peptide" evidence="1">
    <location>
        <begin position="1"/>
        <end position="25"/>
    </location>
</feature>
<reference evidence="2 3" key="1">
    <citation type="submission" date="2021-06" db="EMBL/GenBank/DDBJ databases">
        <title>Bacillus sp. RD4P76, an endophyte from a halophyte.</title>
        <authorList>
            <person name="Sun J.-Q."/>
        </authorList>
    </citation>
    <scope>NUCLEOTIDE SEQUENCE [LARGE SCALE GENOMIC DNA]</scope>
    <source>
        <strain evidence="2 3">CGMCC 1.15917</strain>
    </source>
</reference>
<evidence type="ECO:0000313" key="3">
    <source>
        <dbReference type="Proteomes" id="UP000784880"/>
    </source>
</evidence>
<protein>
    <submittedName>
        <fullName evidence="2">Uncharacterized protein</fullName>
    </submittedName>
</protein>
<organism evidence="2 3">
    <name type="scientific">Evansella tamaricis</name>
    <dbReference type="NCBI Taxonomy" id="2069301"/>
    <lineage>
        <taxon>Bacteria</taxon>
        <taxon>Bacillati</taxon>
        <taxon>Bacillota</taxon>
        <taxon>Bacilli</taxon>
        <taxon>Bacillales</taxon>
        <taxon>Bacillaceae</taxon>
        <taxon>Evansella</taxon>
    </lineage>
</organism>
<evidence type="ECO:0000256" key="1">
    <source>
        <dbReference type="SAM" id="SignalP"/>
    </source>
</evidence>
<gene>
    <name evidence="2" type="ORF">KS419_19260</name>
</gene>
<proteinExistence type="predicted"/>
<sequence length="234" mass="26638">MNWKLAYKILLAGFMLFMFSNGVSADNNGKTFEERLMEWEAEGIDVNHTEAIENVREYISQMERRDTFASLHIDREERELGIIVLSFTEEVSPIVVEEIEAIVEDPAQVSFRVVSFTEQELIEKQREIDGVVFGDEFAEKEGISVFHTATDIINNKVEIGISPFNEETVETMETYFGTDMIRVVEGQQAQLLIGEDASNSLEGDAVGEEASLEHQGDKQGLFSRLLNWLRSLFR</sequence>
<accession>A0ABS6JNI4</accession>
<feature type="chain" id="PRO_5046189659" evidence="1">
    <location>
        <begin position="26"/>
        <end position="234"/>
    </location>
</feature>
<dbReference type="Proteomes" id="UP000784880">
    <property type="component" value="Unassembled WGS sequence"/>
</dbReference>
<evidence type="ECO:0000313" key="2">
    <source>
        <dbReference type="EMBL" id="MBU9713873.1"/>
    </source>
</evidence>
<comment type="caution">
    <text evidence="2">The sequence shown here is derived from an EMBL/GenBank/DDBJ whole genome shotgun (WGS) entry which is preliminary data.</text>
</comment>
<keyword evidence="3" id="KW-1185">Reference proteome</keyword>
<dbReference type="RefSeq" id="WP_217068058.1">
    <property type="nucleotide sequence ID" value="NZ_JAHQCS010000154.1"/>
</dbReference>
<keyword evidence="1" id="KW-0732">Signal</keyword>